<comment type="caution">
    <text evidence="4">The sequence shown here is derived from an EMBL/GenBank/DDBJ whole genome shotgun (WGS) entry which is preliminary data.</text>
</comment>
<dbReference type="RefSeq" id="WP_007001774.1">
    <property type="nucleotide sequence ID" value="NZ_JH992956.1"/>
</dbReference>
<name>K9EUF5_9ACTO</name>
<proteinExistence type="predicted"/>
<evidence type="ECO:0000259" key="3">
    <source>
        <dbReference type="Pfam" id="PF21117"/>
    </source>
</evidence>
<organism evidence="4 5">
    <name type="scientific">Actinobaculum massiliense ACS-171-V-Col2</name>
    <dbReference type="NCBI Taxonomy" id="883066"/>
    <lineage>
        <taxon>Bacteria</taxon>
        <taxon>Bacillati</taxon>
        <taxon>Actinomycetota</taxon>
        <taxon>Actinomycetes</taxon>
        <taxon>Actinomycetales</taxon>
        <taxon>Actinomycetaceae</taxon>
        <taxon>Actinobaculum</taxon>
    </lineage>
</organism>
<evidence type="ECO:0000259" key="1">
    <source>
        <dbReference type="Pfam" id="PF09818"/>
    </source>
</evidence>
<dbReference type="Proteomes" id="UP000009888">
    <property type="component" value="Unassembled WGS sequence"/>
</dbReference>
<evidence type="ECO:0008006" key="6">
    <source>
        <dbReference type="Google" id="ProtNLM"/>
    </source>
</evidence>
<evidence type="ECO:0000313" key="5">
    <source>
        <dbReference type="Proteomes" id="UP000009888"/>
    </source>
</evidence>
<evidence type="ECO:0000259" key="2">
    <source>
        <dbReference type="Pfam" id="PF20446"/>
    </source>
</evidence>
<dbReference type="InterPro" id="IPR019195">
    <property type="entry name" value="ABC_ATPase_put"/>
</dbReference>
<dbReference type="InterPro" id="IPR046833">
    <property type="entry name" value="ABC_N"/>
</dbReference>
<accession>K9EUF5</accession>
<dbReference type="STRING" id="202789.GCA_001457435_00535"/>
<dbReference type="Pfam" id="PF21117">
    <property type="entry name" value="MRB1590_C"/>
    <property type="match status" value="1"/>
</dbReference>
<dbReference type="AlphaFoldDB" id="K9EUF5"/>
<reference evidence="4 5" key="1">
    <citation type="submission" date="2012-09" db="EMBL/GenBank/DDBJ databases">
        <title>The Genome Sequence of Actinobaculum massiliae ACS-171-V-COL2.</title>
        <authorList>
            <consortium name="The Broad Institute Genome Sequencing Platform"/>
            <person name="Earl A."/>
            <person name="Ward D."/>
            <person name="Feldgarden M."/>
            <person name="Gevers D."/>
            <person name="Saerens B."/>
            <person name="Vaneechoutte M."/>
            <person name="Walker B."/>
            <person name="Young S.K."/>
            <person name="Zeng Q."/>
            <person name="Gargeya S."/>
            <person name="Fitzgerald M."/>
            <person name="Haas B."/>
            <person name="Abouelleil A."/>
            <person name="Alvarado L."/>
            <person name="Arachchi H.M."/>
            <person name="Berlin A."/>
            <person name="Chapman S.B."/>
            <person name="Goldberg J."/>
            <person name="Griggs A."/>
            <person name="Gujja S."/>
            <person name="Hansen M."/>
            <person name="Howarth C."/>
            <person name="Imamovic A."/>
            <person name="Larimer J."/>
            <person name="McCowen C."/>
            <person name="Montmayeur A."/>
            <person name="Murphy C."/>
            <person name="Neiman D."/>
            <person name="Pearson M."/>
            <person name="Priest M."/>
            <person name="Roberts A."/>
            <person name="Saif S."/>
            <person name="Shea T."/>
            <person name="Sisk P."/>
            <person name="Sykes S."/>
            <person name="Wortman J."/>
            <person name="Nusbaum C."/>
            <person name="Birren B."/>
        </authorList>
    </citation>
    <scope>NUCLEOTIDE SEQUENCE [LARGE SCALE GENOMIC DNA]</scope>
    <source>
        <strain evidence="5">ACS-171-V-Col2</strain>
    </source>
</reference>
<feature type="domain" description="ATPase of the ABC class C-terminal" evidence="1">
    <location>
        <begin position="174"/>
        <end position="437"/>
    </location>
</feature>
<feature type="domain" description="ATPase of the ABC class N-terminal" evidence="2">
    <location>
        <begin position="8"/>
        <end position="165"/>
    </location>
</feature>
<gene>
    <name evidence="4" type="ORF">HMPREF9233_01569</name>
</gene>
<dbReference type="InterPro" id="IPR049069">
    <property type="entry name" value="MRB1590-like_C"/>
</dbReference>
<keyword evidence="5" id="KW-1185">Reference proteome</keyword>
<sequence length="568" mass="60558">MPRNFAGLLRSLDGKPYGAYRDAVGAHDVGGGLAVSLDRAQRDPFAPPSPVRMNIPAEVAELPADALNDQRGRIAAADYLTRALADALAAEGFDRANGTGGSGRIEIDRPGQEILERSSVKLDAAGNVEIRLYAGLPASGRRIRGRAAAELLAEDLPDLVESVLREESRDPAPLRAHVELYRDQEWLRDQLPASGLVAFVGDGAILPRRSGNSDLPLEDSPIAFKSTESLRRSFTLPSGKTVTGMGIPTGVTLIVGGGYHGKSTLLRALERSVYAHVAGDGREWVITREESAAIRAEDGRAVTGVDISLFINNLPSKANTRNFSTPNASGSTSQAANLLEAVEAGAQTLLIDEDTSATNFMIRDERMRALIPDNREPITPFVDRVRSLFTRDGVSTVLVAGGSGAFFEKADLVIAMDAYRPLDVTDQARTIAGVEAPSESGSAPAKASEHARSLDARCFQPRGGHNTKPPRGRGLSAIQIGKDTIDLSALSQIVDSSQTEAIARAITLISQRREPASVRSLIEEVTALIDSEGIDRLAAGKKHPGNLARPRALDIAAALNRYRGLRLA</sequence>
<evidence type="ECO:0000313" key="4">
    <source>
        <dbReference type="EMBL" id="EKU94622.1"/>
    </source>
</evidence>
<dbReference type="PANTHER" id="PTHR38149:SF1">
    <property type="entry name" value="ATPASE"/>
    <property type="match status" value="1"/>
</dbReference>
<feature type="domain" description="MRB1590-like C-terminal" evidence="3">
    <location>
        <begin position="472"/>
        <end position="567"/>
    </location>
</feature>
<dbReference type="EMBL" id="AGWL01000008">
    <property type="protein sequence ID" value="EKU94622.1"/>
    <property type="molecule type" value="Genomic_DNA"/>
</dbReference>
<dbReference type="PATRIC" id="fig|883066.3.peg.1632"/>
<dbReference type="HOGENOM" id="CLU_021720_2_0_11"/>
<dbReference type="InterPro" id="IPR046834">
    <property type="entry name" value="ABC_ATPase_C"/>
</dbReference>
<dbReference type="Pfam" id="PF20446">
    <property type="entry name" value="ABC_N"/>
    <property type="match status" value="1"/>
</dbReference>
<dbReference type="eggNOG" id="COG3044">
    <property type="taxonomic scope" value="Bacteria"/>
</dbReference>
<protein>
    <recommendedName>
        <fullName evidence="6">ATPase of the ABC class</fullName>
    </recommendedName>
</protein>
<dbReference type="Pfam" id="PF09818">
    <property type="entry name" value="ABC_ATPase"/>
    <property type="match status" value="1"/>
</dbReference>
<dbReference type="PANTHER" id="PTHR38149">
    <property type="entry name" value="ATPASE"/>
    <property type="match status" value="1"/>
</dbReference>